<dbReference type="AlphaFoldDB" id="A0A1S3Z0K2"/>
<reference evidence="2" key="2">
    <citation type="submission" date="2025-08" db="UniProtKB">
        <authorList>
            <consortium name="RefSeq"/>
        </authorList>
    </citation>
    <scope>IDENTIFICATION</scope>
    <source>
        <tissue evidence="2">Leaf</tissue>
    </source>
</reference>
<dbReference type="OrthoDB" id="1577729at2759"/>
<dbReference type="OMA" id="NISAEHV"/>
<proteinExistence type="predicted"/>
<gene>
    <name evidence="2" type="primary">LOC107781698</name>
</gene>
<dbReference type="PaxDb" id="4097-A0A1S3Z0K2"/>
<keyword evidence="1" id="KW-1185">Reference proteome</keyword>
<evidence type="ECO:0000313" key="1">
    <source>
        <dbReference type="Proteomes" id="UP000790787"/>
    </source>
</evidence>
<sequence length="184" mass="20174">MGIFDELRAAAGKLLNRKVQQKSSNACALEGKYSAGITSSVSKIGGSVKYDGAQKTDDYVFYPDGREKIGRILSKLTKFAVVSAVDESLKTVAGGSKIIKEGLKDQSPSRPSTRAEKQDVSVMMEEMQAKMVKFQDDMNNTKQQNEVSAKCIAGLDSFEFSDEPVKCSTPSKSNRKKVFIRSRL</sequence>
<protein>
    <submittedName>
        <fullName evidence="2">Uncharacterized protein LOC107781698</fullName>
    </submittedName>
</protein>
<name>A0A1S3Z0K2_TOBAC</name>
<dbReference type="GeneID" id="107781698"/>
<organism evidence="1 2">
    <name type="scientific">Nicotiana tabacum</name>
    <name type="common">Common tobacco</name>
    <dbReference type="NCBI Taxonomy" id="4097"/>
    <lineage>
        <taxon>Eukaryota</taxon>
        <taxon>Viridiplantae</taxon>
        <taxon>Streptophyta</taxon>
        <taxon>Embryophyta</taxon>
        <taxon>Tracheophyta</taxon>
        <taxon>Spermatophyta</taxon>
        <taxon>Magnoliopsida</taxon>
        <taxon>eudicotyledons</taxon>
        <taxon>Gunneridae</taxon>
        <taxon>Pentapetalae</taxon>
        <taxon>asterids</taxon>
        <taxon>lamiids</taxon>
        <taxon>Solanales</taxon>
        <taxon>Solanaceae</taxon>
        <taxon>Nicotianoideae</taxon>
        <taxon>Nicotianeae</taxon>
        <taxon>Nicotiana</taxon>
    </lineage>
</organism>
<reference evidence="1" key="1">
    <citation type="journal article" date="2014" name="Nat. Commun.">
        <title>The tobacco genome sequence and its comparison with those of tomato and potato.</title>
        <authorList>
            <person name="Sierro N."/>
            <person name="Battey J.N."/>
            <person name="Ouadi S."/>
            <person name="Bakaher N."/>
            <person name="Bovet L."/>
            <person name="Willig A."/>
            <person name="Goepfert S."/>
            <person name="Peitsch M.C."/>
            <person name="Ivanov N.V."/>
        </authorList>
    </citation>
    <scope>NUCLEOTIDE SEQUENCE [LARGE SCALE GENOMIC DNA]</scope>
</reference>
<evidence type="ECO:0000313" key="2">
    <source>
        <dbReference type="RefSeq" id="XP_016457923.1"/>
    </source>
</evidence>
<accession>A0A1S3Z0K2</accession>
<dbReference type="KEGG" id="nta:107781698"/>
<dbReference type="RefSeq" id="XP_016457923.1">
    <property type="nucleotide sequence ID" value="XM_016602437.2"/>
</dbReference>
<dbReference type="Proteomes" id="UP000790787">
    <property type="component" value="Chromosome 12"/>
</dbReference>
<dbReference type="RefSeq" id="XP_016457923.1">
    <property type="nucleotide sequence ID" value="XM_016602437.1"/>
</dbReference>